<keyword evidence="1" id="KW-0472">Membrane</keyword>
<keyword evidence="1" id="KW-1133">Transmembrane helix</keyword>
<reference evidence="2" key="1">
    <citation type="submission" date="2021-05" db="EMBL/GenBank/DDBJ databases">
        <title>Comparative genomics of three Colletotrichum scovillei strains and genetic complementation revealed genes involved fungal growth and virulence on chili pepper.</title>
        <authorList>
            <person name="Hsieh D.-K."/>
            <person name="Chuang S.-C."/>
            <person name="Chen C.-Y."/>
            <person name="Chao Y.-T."/>
            <person name="Lu M.-Y.J."/>
            <person name="Lee M.-H."/>
            <person name="Shih M.-C."/>
        </authorList>
    </citation>
    <scope>NUCLEOTIDE SEQUENCE</scope>
    <source>
        <strain evidence="2">Coll-153</strain>
    </source>
</reference>
<protein>
    <submittedName>
        <fullName evidence="2">Flavin-containing superfamily Amine oxidase</fullName>
    </submittedName>
</protein>
<name>A0A9P7R5P9_9PEZI</name>
<dbReference type="InterPro" id="IPR036188">
    <property type="entry name" value="FAD/NAD-bd_sf"/>
</dbReference>
<keyword evidence="3" id="KW-1185">Reference proteome</keyword>
<dbReference type="Proteomes" id="UP000699042">
    <property type="component" value="Unassembled WGS sequence"/>
</dbReference>
<evidence type="ECO:0000256" key="1">
    <source>
        <dbReference type="SAM" id="Phobius"/>
    </source>
</evidence>
<sequence>MSGSSGRTGTGSLRRFMALGNVLSLLVLVPFHIMKFNQLASPAWALLLSQAAAKPCAEAKIDVDVAIIGGGSAGIHAAIQLKDAGAKVAVIEKKSQIGGHAETYINPQTKIPANVGVVLLENREIVSSYFSRLNVSTIKANPLTSATAGASKSYDFSLGFPIPAQNASASAAQQQALQAAAQAYSTNVLAKYPWIDQGFLVPDPVPEELTLPFAELAQKYNFTALLAVIAQFNWWTGDISTIPALYGIKGLGPGLLQSLFGEFILSGNGDTRALYDAAAAELGDSVLLNSDVLKVKRDVKIDKATTSGVTVLVQQPGQPKKLIRARKLLIAIPPILENVAKYDLSSDEHALFSKFSALGYWAGVATIPGLNTSLTNVGVQTPFNQPVIPGTNGFNTAGSPNDFLVAVGFQDTNYTEADAKAVLVKNLATLAAVGAVPKDAAQTVTFPYVSDHKPYNVRVSTEEIKEGFYGKLLALEGARNTYWAGATFSGHNSALVWSFNEGTVLPGLKKDLGL</sequence>
<dbReference type="Gene3D" id="3.50.50.60">
    <property type="entry name" value="FAD/NAD(P)-binding domain"/>
    <property type="match status" value="1"/>
</dbReference>
<accession>A0A9P7R5P9</accession>
<keyword evidence="1" id="KW-0812">Transmembrane</keyword>
<dbReference type="PANTHER" id="PTHR42923:SF26">
    <property type="entry name" value="FMN REDUCTASE LOT6, PUTATIVE (AFU_ORTHOLOGUE AFUA_7G06600)-RELATED"/>
    <property type="match status" value="1"/>
</dbReference>
<dbReference type="Pfam" id="PF13450">
    <property type="entry name" value="NAD_binding_8"/>
    <property type="match status" value="1"/>
</dbReference>
<feature type="transmembrane region" description="Helical" evidence="1">
    <location>
        <begin position="12"/>
        <end position="33"/>
    </location>
</feature>
<dbReference type="SUPFAM" id="SSF51905">
    <property type="entry name" value="FAD/NAD(P)-binding domain"/>
    <property type="match status" value="1"/>
</dbReference>
<comment type="caution">
    <text evidence="2">The sequence shown here is derived from an EMBL/GenBank/DDBJ whole genome shotgun (WGS) entry which is preliminary data.</text>
</comment>
<dbReference type="GO" id="GO:0016491">
    <property type="term" value="F:oxidoreductase activity"/>
    <property type="evidence" value="ECO:0007669"/>
    <property type="project" value="TreeGrafter"/>
</dbReference>
<evidence type="ECO:0000313" key="3">
    <source>
        <dbReference type="Proteomes" id="UP000699042"/>
    </source>
</evidence>
<organism evidence="2 3">
    <name type="scientific">Colletotrichum scovillei</name>
    <dbReference type="NCBI Taxonomy" id="1209932"/>
    <lineage>
        <taxon>Eukaryota</taxon>
        <taxon>Fungi</taxon>
        <taxon>Dikarya</taxon>
        <taxon>Ascomycota</taxon>
        <taxon>Pezizomycotina</taxon>
        <taxon>Sordariomycetes</taxon>
        <taxon>Hypocreomycetidae</taxon>
        <taxon>Glomerellales</taxon>
        <taxon>Glomerellaceae</taxon>
        <taxon>Colletotrichum</taxon>
        <taxon>Colletotrichum acutatum species complex</taxon>
    </lineage>
</organism>
<dbReference type="AlphaFoldDB" id="A0A9P7R5P9"/>
<proteinExistence type="predicted"/>
<dbReference type="EMBL" id="JAESDN010000005">
    <property type="protein sequence ID" value="KAG7050683.1"/>
    <property type="molecule type" value="Genomic_DNA"/>
</dbReference>
<gene>
    <name evidence="2" type="ORF">JMJ77_013426</name>
</gene>
<dbReference type="InterPro" id="IPR050464">
    <property type="entry name" value="Zeta_carotene_desat/Oxidored"/>
</dbReference>
<dbReference type="Gene3D" id="1.10.405.20">
    <property type="match status" value="1"/>
</dbReference>
<dbReference type="PANTHER" id="PTHR42923">
    <property type="entry name" value="PROTOPORPHYRINOGEN OXIDASE"/>
    <property type="match status" value="1"/>
</dbReference>
<evidence type="ECO:0000313" key="2">
    <source>
        <dbReference type="EMBL" id="KAG7050683.1"/>
    </source>
</evidence>
<dbReference type="Gene3D" id="3.30.70.1990">
    <property type="match status" value="1"/>
</dbReference>